<comment type="caution">
    <text evidence="1">The sequence shown here is derived from an EMBL/GenBank/DDBJ whole genome shotgun (WGS) entry which is preliminary data.</text>
</comment>
<evidence type="ECO:0000313" key="1">
    <source>
        <dbReference type="EMBL" id="RHZ81440.1"/>
    </source>
</evidence>
<organism evidence="1 2">
    <name type="scientific">Diversispora epigaea</name>
    <dbReference type="NCBI Taxonomy" id="1348612"/>
    <lineage>
        <taxon>Eukaryota</taxon>
        <taxon>Fungi</taxon>
        <taxon>Fungi incertae sedis</taxon>
        <taxon>Mucoromycota</taxon>
        <taxon>Glomeromycotina</taxon>
        <taxon>Glomeromycetes</taxon>
        <taxon>Diversisporales</taxon>
        <taxon>Diversisporaceae</taxon>
        <taxon>Diversispora</taxon>
    </lineage>
</organism>
<sequence length="134" mass="15367">MSSNMSVITIKITKEFAFAASNYQVIPKTSQKSNDTTRNFWQKKIHIIVGSTNQTDANDTILSSQQTSSRTTREQEIFQGLEIKRHSPFRSNAICLASSRLVERHSPCLDKSFTQEVNEERVKTNKKLRCEIEQ</sequence>
<protein>
    <submittedName>
        <fullName evidence="1">Uncharacterized protein</fullName>
    </submittedName>
</protein>
<reference evidence="1 2" key="1">
    <citation type="submission" date="2018-08" db="EMBL/GenBank/DDBJ databases">
        <title>Genome and evolution of the arbuscular mycorrhizal fungus Diversispora epigaea (formerly Glomus versiforme) and its bacterial endosymbionts.</title>
        <authorList>
            <person name="Sun X."/>
            <person name="Fei Z."/>
            <person name="Harrison M."/>
        </authorList>
    </citation>
    <scope>NUCLEOTIDE SEQUENCE [LARGE SCALE GENOMIC DNA]</scope>
    <source>
        <strain evidence="1 2">IT104</strain>
    </source>
</reference>
<evidence type="ECO:0000313" key="2">
    <source>
        <dbReference type="Proteomes" id="UP000266861"/>
    </source>
</evidence>
<accession>A0A397J9J2</accession>
<name>A0A397J9J2_9GLOM</name>
<proteinExistence type="predicted"/>
<gene>
    <name evidence="1" type="ORF">Glove_120g190</name>
</gene>
<dbReference type="Proteomes" id="UP000266861">
    <property type="component" value="Unassembled WGS sequence"/>
</dbReference>
<keyword evidence="2" id="KW-1185">Reference proteome</keyword>
<dbReference type="EMBL" id="PQFF01000112">
    <property type="protein sequence ID" value="RHZ81440.1"/>
    <property type="molecule type" value="Genomic_DNA"/>
</dbReference>
<dbReference type="AlphaFoldDB" id="A0A397J9J2"/>